<dbReference type="PANTHER" id="PTHR12589">
    <property type="entry name" value="PYRUVOYL TETRAHYDROBIOPTERIN SYNTHASE"/>
    <property type="match status" value="1"/>
</dbReference>
<comment type="catalytic activity">
    <reaction evidence="10">
        <text>7,8-dihydroneopterin 3'-triphosphate + H2O = 6-carboxy-5,6,7,8-tetrahydropterin + triphosphate + acetaldehyde + 2 H(+)</text>
        <dbReference type="Rhea" id="RHEA:27966"/>
        <dbReference type="ChEBI" id="CHEBI:15343"/>
        <dbReference type="ChEBI" id="CHEBI:15377"/>
        <dbReference type="ChEBI" id="CHEBI:15378"/>
        <dbReference type="ChEBI" id="CHEBI:18036"/>
        <dbReference type="ChEBI" id="CHEBI:58462"/>
        <dbReference type="ChEBI" id="CHEBI:61032"/>
        <dbReference type="EC" id="4.1.2.50"/>
    </reaction>
</comment>
<gene>
    <name evidence="11" type="ORF">AVDCRST_MAG03-1153</name>
</gene>
<dbReference type="EC" id="4.1.2.50" evidence="4"/>
<comment type="pathway">
    <text evidence="2">Purine metabolism; 7-cyano-7-deazaguanine biosynthesis.</text>
</comment>
<name>A0A6J4NWH9_9ACTN</name>
<evidence type="ECO:0000256" key="9">
    <source>
        <dbReference type="ARBA" id="ARBA00031449"/>
    </source>
</evidence>
<evidence type="ECO:0000256" key="2">
    <source>
        <dbReference type="ARBA" id="ARBA00005061"/>
    </source>
</evidence>
<dbReference type="SUPFAM" id="SSF55620">
    <property type="entry name" value="Tetrahydrobiopterin biosynthesis enzymes-like"/>
    <property type="match status" value="1"/>
</dbReference>
<sequence length="125" mass="13570">MYEVYVAAAFEAAHRLKGNFGPASRTHGHTYRLEVLVRGEELAEDGTLVDIGKLRDTVDGIAASLNYRDLDEVSGLAGKNTTAEVVAGFCWDGISPSLQGRGLDSLTVRVWESPQVYAARQESLD</sequence>
<evidence type="ECO:0000256" key="3">
    <source>
        <dbReference type="ARBA" id="ARBA00008900"/>
    </source>
</evidence>
<dbReference type="InterPro" id="IPR007115">
    <property type="entry name" value="6-PTP_synth/QueD"/>
</dbReference>
<keyword evidence="7" id="KW-0862">Zinc</keyword>
<dbReference type="UniPathway" id="UPA00391"/>
<protein>
    <recommendedName>
        <fullName evidence="5">6-carboxy-5,6,7,8-tetrahydropterin synthase</fullName>
        <ecNumber evidence="4">4.1.2.50</ecNumber>
    </recommendedName>
    <alternativeName>
        <fullName evidence="9">Queuosine biosynthesis protein QueD</fullName>
    </alternativeName>
</protein>
<evidence type="ECO:0000256" key="1">
    <source>
        <dbReference type="ARBA" id="ARBA00001947"/>
    </source>
</evidence>
<evidence type="ECO:0000256" key="4">
    <source>
        <dbReference type="ARBA" id="ARBA00012982"/>
    </source>
</evidence>
<dbReference type="InterPro" id="IPR038418">
    <property type="entry name" value="6-PTP_synth/QueD_sf"/>
</dbReference>
<dbReference type="PANTHER" id="PTHR12589:SF7">
    <property type="entry name" value="6-PYRUVOYL TETRAHYDROBIOPTERIN SYNTHASE"/>
    <property type="match status" value="1"/>
</dbReference>
<comment type="similarity">
    <text evidence="3">Belongs to the PTPS family. QueD subfamily.</text>
</comment>
<dbReference type="AlphaFoldDB" id="A0A6J4NWH9"/>
<dbReference type="EMBL" id="CADCUT010000066">
    <property type="protein sequence ID" value="CAA9399841.1"/>
    <property type="molecule type" value="Genomic_DNA"/>
</dbReference>
<accession>A0A6J4NWH9</accession>
<dbReference type="GO" id="GO:0070497">
    <property type="term" value="F:6-carboxytetrahydropterin synthase activity"/>
    <property type="evidence" value="ECO:0007669"/>
    <property type="project" value="UniProtKB-EC"/>
</dbReference>
<dbReference type="Pfam" id="PF01242">
    <property type="entry name" value="PTPS"/>
    <property type="match status" value="1"/>
</dbReference>
<dbReference type="GO" id="GO:0046872">
    <property type="term" value="F:metal ion binding"/>
    <property type="evidence" value="ECO:0007669"/>
    <property type="project" value="UniProtKB-KW"/>
</dbReference>
<organism evidence="11">
    <name type="scientific">uncultured Rubrobacteraceae bacterium</name>
    <dbReference type="NCBI Taxonomy" id="349277"/>
    <lineage>
        <taxon>Bacteria</taxon>
        <taxon>Bacillati</taxon>
        <taxon>Actinomycetota</taxon>
        <taxon>Rubrobacteria</taxon>
        <taxon>Rubrobacterales</taxon>
        <taxon>Rubrobacteraceae</taxon>
        <taxon>environmental samples</taxon>
    </lineage>
</organism>
<dbReference type="Gene3D" id="3.30.479.10">
    <property type="entry name" value="6-pyruvoyl tetrahydropterin synthase/QueD"/>
    <property type="match status" value="1"/>
</dbReference>
<evidence type="ECO:0000256" key="8">
    <source>
        <dbReference type="ARBA" id="ARBA00023239"/>
    </source>
</evidence>
<evidence type="ECO:0000256" key="7">
    <source>
        <dbReference type="ARBA" id="ARBA00022833"/>
    </source>
</evidence>
<evidence type="ECO:0000256" key="6">
    <source>
        <dbReference type="ARBA" id="ARBA00022723"/>
    </source>
</evidence>
<evidence type="ECO:0000256" key="10">
    <source>
        <dbReference type="ARBA" id="ARBA00048807"/>
    </source>
</evidence>
<evidence type="ECO:0000256" key="5">
    <source>
        <dbReference type="ARBA" id="ARBA00018141"/>
    </source>
</evidence>
<evidence type="ECO:0000313" key="11">
    <source>
        <dbReference type="EMBL" id="CAA9399841.1"/>
    </source>
</evidence>
<comment type="cofactor">
    <cofactor evidence="1">
        <name>Zn(2+)</name>
        <dbReference type="ChEBI" id="CHEBI:29105"/>
    </cofactor>
</comment>
<keyword evidence="8" id="KW-0456">Lyase</keyword>
<reference evidence="11" key="1">
    <citation type="submission" date="2020-02" db="EMBL/GenBank/DDBJ databases">
        <authorList>
            <person name="Meier V. D."/>
        </authorList>
    </citation>
    <scope>NUCLEOTIDE SEQUENCE</scope>
    <source>
        <strain evidence="11">AVDCRST_MAG03</strain>
    </source>
</reference>
<keyword evidence="6" id="KW-0479">Metal-binding</keyword>
<proteinExistence type="inferred from homology"/>